<evidence type="ECO:0000256" key="4">
    <source>
        <dbReference type="ARBA" id="ARBA00023125"/>
    </source>
</evidence>
<dbReference type="GO" id="GO:0003677">
    <property type="term" value="F:DNA binding"/>
    <property type="evidence" value="ECO:0007669"/>
    <property type="project" value="UniProtKB-KW"/>
</dbReference>
<accession>A0A4R6T2Z5</accession>
<dbReference type="Pfam" id="PF04542">
    <property type="entry name" value="Sigma70_r2"/>
    <property type="match status" value="1"/>
</dbReference>
<dbReference type="GO" id="GO:0006352">
    <property type="term" value="P:DNA-templated transcription initiation"/>
    <property type="evidence" value="ECO:0007669"/>
    <property type="project" value="InterPro"/>
</dbReference>
<evidence type="ECO:0000313" key="10">
    <source>
        <dbReference type="Proteomes" id="UP000295620"/>
    </source>
</evidence>
<dbReference type="Gene3D" id="1.10.10.10">
    <property type="entry name" value="Winged helix-like DNA-binding domain superfamily/Winged helix DNA-binding domain"/>
    <property type="match status" value="1"/>
</dbReference>
<evidence type="ECO:0000256" key="2">
    <source>
        <dbReference type="ARBA" id="ARBA00023015"/>
    </source>
</evidence>
<name>A0A4R6T2Z5_9SPHI</name>
<dbReference type="NCBIfam" id="TIGR02937">
    <property type="entry name" value="sigma70-ECF"/>
    <property type="match status" value="1"/>
</dbReference>
<keyword evidence="10" id="KW-1185">Reference proteome</keyword>
<dbReference type="InterPro" id="IPR014284">
    <property type="entry name" value="RNA_pol_sigma-70_dom"/>
</dbReference>
<evidence type="ECO:0000259" key="7">
    <source>
        <dbReference type="Pfam" id="PF04542"/>
    </source>
</evidence>
<dbReference type="Gene3D" id="1.10.1740.10">
    <property type="match status" value="1"/>
</dbReference>
<dbReference type="InterPro" id="IPR013324">
    <property type="entry name" value="RNA_pol_sigma_r3/r4-like"/>
</dbReference>
<keyword evidence="3" id="KW-0731">Sigma factor</keyword>
<gene>
    <name evidence="9" type="ORF">ATK78_0869</name>
</gene>
<dbReference type="AlphaFoldDB" id="A0A4R6T2Z5"/>
<feature type="compositionally biased region" description="Polar residues" evidence="6">
    <location>
        <begin position="94"/>
        <end position="107"/>
    </location>
</feature>
<keyword evidence="4" id="KW-0238">DNA-binding</keyword>
<dbReference type="PANTHER" id="PTHR43133:SF8">
    <property type="entry name" value="RNA POLYMERASE SIGMA FACTOR HI_1459-RELATED"/>
    <property type="match status" value="1"/>
</dbReference>
<organism evidence="9 10">
    <name type="scientific">Pedobacter metabolipauper</name>
    <dbReference type="NCBI Taxonomy" id="425513"/>
    <lineage>
        <taxon>Bacteria</taxon>
        <taxon>Pseudomonadati</taxon>
        <taxon>Bacteroidota</taxon>
        <taxon>Sphingobacteriia</taxon>
        <taxon>Sphingobacteriales</taxon>
        <taxon>Sphingobacteriaceae</taxon>
        <taxon>Pedobacter</taxon>
    </lineage>
</organism>
<dbReference type="InterPro" id="IPR007627">
    <property type="entry name" value="RNA_pol_sigma70_r2"/>
</dbReference>
<dbReference type="InterPro" id="IPR013325">
    <property type="entry name" value="RNA_pol_sigma_r2"/>
</dbReference>
<sequence length="175" mass="20662">MQLVKEGDLDKMSLLFKRHYRALYGFLYHMTHDKGDSEDMVQNIFYRMLKYRRSYTGTGAFQTWMFHIARNVLKDRAKKRPPAPVSDKMDRLTENLSDGKTASDQLEKTQAQQELYRAMELLNDEAREILTLSKFQELKYQDIALILNIGEGTVKVRVHRAINELKNIYKKNRLL</sequence>
<feature type="region of interest" description="Disordered" evidence="6">
    <location>
        <begin position="77"/>
        <end position="107"/>
    </location>
</feature>
<feature type="domain" description="RNA polymerase sigma factor 70 region 4 type 2" evidence="8">
    <location>
        <begin position="113"/>
        <end position="163"/>
    </location>
</feature>
<dbReference type="GO" id="GO:0016987">
    <property type="term" value="F:sigma factor activity"/>
    <property type="evidence" value="ECO:0007669"/>
    <property type="project" value="UniProtKB-KW"/>
</dbReference>
<dbReference type="CDD" id="cd06171">
    <property type="entry name" value="Sigma70_r4"/>
    <property type="match status" value="1"/>
</dbReference>
<proteinExistence type="inferred from homology"/>
<evidence type="ECO:0000256" key="6">
    <source>
        <dbReference type="SAM" id="MobiDB-lite"/>
    </source>
</evidence>
<dbReference type="InterPro" id="IPR013249">
    <property type="entry name" value="RNA_pol_sigma70_r4_t2"/>
</dbReference>
<dbReference type="SUPFAM" id="SSF88946">
    <property type="entry name" value="Sigma2 domain of RNA polymerase sigma factors"/>
    <property type="match status" value="1"/>
</dbReference>
<dbReference type="InterPro" id="IPR036388">
    <property type="entry name" value="WH-like_DNA-bd_sf"/>
</dbReference>
<dbReference type="EMBL" id="SNYC01000003">
    <property type="protein sequence ID" value="TDQ11741.1"/>
    <property type="molecule type" value="Genomic_DNA"/>
</dbReference>
<evidence type="ECO:0000256" key="1">
    <source>
        <dbReference type="ARBA" id="ARBA00010641"/>
    </source>
</evidence>
<dbReference type="Pfam" id="PF08281">
    <property type="entry name" value="Sigma70_r4_2"/>
    <property type="match status" value="1"/>
</dbReference>
<evidence type="ECO:0000259" key="8">
    <source>
        <dbReference type="Pfam" id="PF08281"/>
    </source>
</evidence>
<reference evidence="9 10" key="1">
    <citation type="submission" date="2019-03" db="EMBL/GenBank/DDBJ databases">
        <title>Genomic Encyclopedia of Archaeal and Bacterial Type Strains, Phase II (KMG-II): from individual species to whole genera.</title>
        <authorList>
            <person name="Goeker M."/>
        </authorList>
    </citation>
    <scope>NUCLEOTIDE SEQUENCE [LARGE SCALE GENOMIC DNA]</scope>
    <source>
        <strain evidence="9 10">DSM 19035</strain>
    </source>
</reference>
<protein>
    <submittedName>
        <fullName evidence="9">RNA polymerase sigma-70 factor (ECF subfamily)</fullName>
    </submittedName>
</protein>
<dbReference type="Proteomes" id="UP000295620">
    <property type="component" value="Unassembled WGS sequence"/>
</dbReference>
<dbReference type="OrthoDB" id="9798255at2"/>
<evidence type="ECO:0000256" key="3">
    <source>
        <dbReference type="ARBA" id="ARBA00023082"/>
    </source>
</evidence>
<dbReference type="InterPro" id="IPR039425">
    <property type="entry name" value="RNA_pol_sigma-70-like"/>
</dbReference>
<dbReference type="PANTHER" id="PTHR43133">
    <property type="entry name" value="RNA POLYMERASE ECF-TYPE SIGMA FACTO"/>
    <property type="match status" value="1"/>
</dbReference>
<dbReference type="SUPFAM" id="SSF88659">
    <property type="entry name" value="Sigma3 and sigma4 domains of RNA polymerase sigma factors"/>
    <property type="match status" value="1"/>
</dbReference>
<keyword evidence="5" id="KW-0804">Transcription</keyword>
<comment type="caution">
    <text evidence="9">The sequence shown here is derived from an EMBL/GenBank/DDBJ whole genome shotgun (WGS) entry which is preliminary data.</text>
</comment>
<feature type="domain" description="RNA polymerase sigma-70 region 2" evidence="7">
    <location>
        <begin position="15"/>
        <end position="80"/>
    </location>
</feature>
<keyword evidence="2" id="KW-0805">Transcription regulation</keyword>
<comment type="similarity">
    <text evidence="1">Belongs to the sigma-70 factor family. ECF subfamily.</text>
</comment>
<evidence type="ECO:0000256" key="5">
    <source>
        <dbReference type="ARBA" id="ARBA00023163"/>
    </source>
</evidence>
<evidence type="ECO:0000313" key="9">
    <source>
        <dbReference type="EMBL" id="TDQ11741.1"/>
    </source>
</evidence>